<dbReference type="InterPro" id="IPR036291">
    <property type="entry name" value="NAD(P)-bd_dom_sf"/>
</dbReference>
<dbReference type="CDD" id="cd08958">
    <property type="entry name" value="FR_SDR_e"/>
    <property type="match status" value="1"/>
</dbReference>
<dbReference type="PANTHER" id="PTHR10366:SF563">
    <property type="entry name" value="CINNAMOYL-COA REDUCTASE 16"/>
    <property type="match status" value="1"/>
</dbReference>
<comment type="caution">
    <text evidence="5">The sequence shown here is derived from an EMBL/GenBank/DDBJ whole genome shotgun (WGS) entry which is preliminary data.</text>
</comment>
<dbReference type="Pfam" id="PF01370">
    <property type="entry name" value="Epimerase"/>
    <property type="match status" value="2"/>
</dbReference>
<comment type="similarity">
    <text evidence="3">Belongs to the NAD(P)-dependent epimerase/dehydratase family. Dihydroflavonol-4-reductase subfamily.</text>
</comment>
<evidence type="ECO:0000259" key="4">
    <source>
        <dbReference type="Pfam" id="PF01370"/>
    </source>
</evidence>
<dbReference type="PANTHER" id="PTHR10366">
    <property type="entry name" value="NAD DEPENDENT EPIMERASE/DEHYDRATASE"/>
    <property type="match status" value="1"/>
</dbReference>
<dbReference type="Proteomes" id="UP000265566">
    <property type="component" value="Chromosome 7"/>
</dbReference>
<dbReference type="EMBL" id="PSQE01000007">
    <property type="protein sequence ID" value="RHN46767.1"/>
    <property type="molecule type" value="Genomic_DNA"/>
</dbReference>
<evidence type="ECO:0000256" key="1">
    <source>
        <dbReference type="ARBA" id="ARBA00022857"/>
    </source>
</evidence>
<evidence type="ECO:0000313" key="6">
    <source>
        <dbReference type="Proteomes" id="UP000265566"/>
    </source>
</evidence>
<dbReference type="FunFam" id="3.40.50.720:FF:000085">
    <property type="entry name" value="Dihydroflavonol reductase"/>
    <property type="match status" value="1"/>
</dbReference>
<evidence type="ECO:0000313" key="5">
    <source>
        <dbReference type="EMBL" id="RHN46767.1"/>
    </source>
</evidence>
<dbReference type="Gene3D" id="3.40.50.720">
    <property type="entry name" value="NAD(P)-binding Rossmann-like Domain"/>
    <property type="match status" value="2"/>
</dbReference>
<dbReference type="SUPFAM" id="SSF51735">
    <property type="entry name" value="NAD(P)-binding Rossmann-fold domains"/>
    <property type="match status" value="2"/>
</dbReference>
<dbReference type="EC" id="1.1.1.348" evidence="5"/>
<dbReference type="AlphaFoldDB" id="A0A396H707"/>
<feature type="domain" description="NAD-dependent epimerase/dehydratase" evidence="4">
    <location>
        <begin position="13"/>
        <end position="43"/>
    </location>
</feature>
<gene>
    <name evidence="5" type="ORF">MtrunA17_Chr7g0245731</name>
</gene>
<evidence type="ECO:0000256" key="3">
    <source>
        <dbReference type="ARBA" id="ARBA00023445"/>
    </source>
</evidence>
<feature type="domain" description="NAD-dependent epimerase/dehydratase" evidence="4">
    <location>
        <begin position="58"/>
        <end position="302"/>
    </location>
</feature>
<reference evidence="6" key="1">
    <citation type="journal article" date="2018" name="Nat. Plants">
        <title>Whole-genome landscape of Medicago truncatula symbiotic genes.</title>
        <authorList>
            <person name="Pecrix Y."/>
            <person name="Staton S.E."/>
            <person name="Sallet E."/>
            <person name="Lelandais-Briere C."/>
            <person name="Moreau S."/>
            <person name="Carrere S."/>
            <person name="Blein T."/>
            <person name="Jardinaud M.F."/>
            <person name="Latrasse D."/>
            <person name="Zouine M."/>
            <person name="Zahm M."/>
            <person name="Kreplak J."/>
            <person name="Mayjonade B."/>
            <person name="Satge C."/>
            <person name="Perez M."/>
            <person name="Cauet S."/>
            <person name="Marande W."/>
            <person name="Chantry-Darmon C."/>
            <person name="Lopez-Roques C."/>
            <person name="Bouchez O."/>
            <person name="Berard A."/>
            <person name="Debelle F."/>
            <person name="Munos S."/>
            <person name="Bendahmane A."/>
            <person name="Berges H."/>
            <person name="Niebel A."/>
            <person name="Buitink J."/>
            <person name="Frugier F."/>
            <person name="Benhamed M."/>
            <person name="Crespi M."/>
            <person name="Gouzy J."/>
            <person name="Gamas P."/>
        </authorList>
    </citation>
    <scope>NUCLEOTIDE SEQUENCE [LARGE SCALE GENOMIC DNA]</scope>
    <source>
        <strain evidence="6">cv. Jemalong A17</strain>
    </source>
</reference>
<sequence length="376" mass="41751">MHDVVMEEGKGRVCVTGGTGFLGSWIIKRLLEDGYTVNATVRDDPGQSVLMEEGKGRVCVTGGTGFLGSWIIKRLLEDGYTVNATVRDDPDRKKDVSFLTNLPGASQKLIFFGADLSIPESFNAAIEGCSGIFHTASPMDMEMNESEETVTKRTIDGALGILKACKNSKTVKRVIYTSSASAVYWQDKDDNVMDESYWSDENILRDLKPFGWSYSISKTMAEKVVLEFGEQLGLDVVTIIPTLVVGSFICPKLPGSIYTSLSLLFGDKNPFGFSHLPMVHVDDIARAHIFLLEHPNPKGRYNCSPFMANIEEIAQHISSKYPEIHIPTLEELKDIKGDKLPHLTSKKLMDAGFEFKHSLEEMLDDTIQCCKDKAYL</sequence>
<accession>A0A396H707</accession>
<dbReference type="InterPro" id="IPR001509">
    <property type="entry name" value="Epimerase_deHydtase"/>
</dbReference>
<protein>
    <submittedName>
        <fullName evidence="5">Putative vestitone reductase</fullName>
        <ecNumber evidence="5">1.1.1.348</ecNumber>
    </submittedName>
</protein>
<keyword evidence="1" id="KW-0521">NADP</keyword>
<dbReference type="Gramene" id="rna41291">
    <property type="protein sequence ID" value="RHN46767.1"/>
    <property type="gene ID" value="gene41291"/>
</dbReference>
<organism evidence="5 6">
    <name type="scientific">Medicago truncatula</name>
    <name type="common">Barrel medic</name>
    <name type="synonym">Medicago tribuloides</name>
    <dbReference type="NCBI Taxonomy" id="3880"/>
    <lineage>
        <taxon>Eukaryota</taxon>
        <taxon>Viridiplantae</taxon>
        <taxon>Streptophyta</taxon>
        <taxon>Embryophyta</taxon>
        <taxon>Tracheophyta</taxon>
        <taxon>Spermatophyta</taxon>
        <taxon>Magnoliopsida</taxon>
        <taxon>eudicotyledons</taxon>
        <taxon>Gunneridae</taxon>
        <taxon>Pentapetalae</taxon>
        <taxon>rosids</taxon>
        <taxon>fabids</taxon>
        <taxon>Fabales</taxon>
        <taxon>Fabaceae</taxon>
        <taxon>Papilionoideae</taxon>
        <taxon>50 kb inversion clade</taxon>
        <taxon>NPAAA clade</taxon>
        <taxon>Hologalegina</taxon>
        <taxon>IRL clade</taxon>
        <taxon>Trifolieae</taxon>
        <taxon>Medicago</taxon>
    </lineage>
</organism>
<proteinExistence type="inferred from homology"/>
<evidence type="ECO:0000256" key="2">
    <source>
        <dbReference type="ARBA" id="ARBA00023002"/>
    </source>
</evidence>
<name>A0A396H707_MEDTR</name>
<keyword evidence="2 5" id="KW-0560">Oxidoreductase</keyword>
<dbReference type="GO" id="GO:0016491">
    <property type="term" value="F:oxidoreductase activity"/>
    <property type="evidence" value="ECO:0007669"/>
    <property type="project" value="UniProtKB-KW"/>
</dbReference>
<dbReference type="InterPro" id="IPR050425">
    <property type="entry name" value="NAD(P)_dehydrat-like"/>
</dbReference>